<dbReference type="CDD" id="cd07067">
    <property type="entry name" value="HP_PGM_like"/>
    <property type="match status" value="1"/>
</dbReference>
<name>A0A8J3N1N1_9CHLR</name>
<protein>
    <submittedName>
        <fullName evidence="3">Alpha-ribazole phosphatase</fullName>
    </submittedName>
</protein>
<proteinExistence type="predicted"/>
<evidence type="ECO:0000256" key="2">
    <source>
        <dbReference type="PIRSR" id="PIRSR613078-2"/>
    </source>
</evidence>
<dbReference type="InterPro" id="IPR029033">
    <property type="entry name" value="His_PPase_superfam"/>
</dbReference>
<feature type="active site" description="Tele-phosphohistidine intermediate" evidence="1">
    <location>
        <position position="17"/>
    </location>
</feature>
<dbReference type="RefSeq" id="WP_220205976.1">
    <property type="nucleotide sequence ID" value="NZ_BNJK01000001.1"/>
</dbReference>
<dbReference type="AlphaFoldDB" id="A0A8J3N1N1"/>
<dbReference type="Pfam" id="PF00300">
    <property type="entry name" value="His_Phos_1"/>
    <property type="match status" value="1"/>
</dbReference>
<dbReference type="GO" id="GO:0005524">
    <property type="term" value="F:ATP binding"/>
    <property type="evidence" value="ECO:0007669"/>
    <property type="project" value="InterPro"/>
</dbReference>
<dbReference type="SUPFAM" id="SSF53254">
    <property type="entry name" value="Phosphoglycerate mutase-like"/>
    <property type="match status" value="1"/>
</dbReference>
<evidence type="ECO:0000256" key="1">
    <source>
        <dbReference type="PIRSR" id="PIRSR613078-1"/>
    </source>
</evidence>
<dbReference type="PRINTS" id="PR00991">
    <property type="entry name" value="6PFRUCTKNASE"/>
</dbReference>
<reference evidence="3" key="1">
    <citation type="submission" date="2020-10" db="EMBL/GenBank/DDBJ databases">
        <title>Taxonomic study of unclassified bacteria belonging to the class Ktedonobacteria.</title>
        <authorList>
            <person name="Yabe S."/>
            <person name="Wang C.M."/>
            <person name="Zheng Y."/>
            <person name="Sakai Y."/>
            <person name="Cavaletti L."/>
            <person name="Monciardini P."/>
            <person name="Donadio S."/>
        </authorList>
    </citation>
    <scope>NUCLEOTIDE SEQUENCE</scope>
    <source>
        <strain evidence="3">ID150040</strain>
    </source>
</reference>
<evidence type="ECO:0000313" key="3">
    <source>
        <dbReference type="EMBL" id="GHO95289.1"/>
    </source>
</evidence>
<dbReference type="PANTHER" id="PTHR48100">
    <property type="entry name" value="BROAD-SPECIFICITY PHOSPHATASE YOR283W-RELATED"/>
    <property type="match status" value="1"/>
</dbReference>
<accession>A0A8J3N1N1</accession>
<sequence>MEFDKTFSTRRLWLVRHGATLWNSEQRFGGHSDIALSEQGYEQARWLAEFLRAAPIGTIYASDLLRARQTAEVIAQSHPLVSIQTLEAWRELNFGVWEGLTYAQIAERFPDRLAFFTDPLHASPPAGEAFSSLLQRVQTAFLVLVHDAARQTDQQGDIVLVSHGGPLRALLCCILRMPLERQWQLRLNPGSVSAVEFLPTTDEMIPDATLTLLNVQSPHCLNDYVT</sequence>
<comment type="caution">
    <text evidence="3">The sequence shown here is derived from an EMBL/GenBank/DDBJ whole genome shotgun (WGS) entry which is preliminary data.</text>
</comment>
<dbReference type="Gene3D" id="3.40.50.1240">
    <property type="entry name" value="Phosphoglycerate mutase-like"/>
    <property type="match status" value="1"/>
</dbReference>
<dbReference type="GO" id="GO:0005737">
    <property type="term" value="C:cytoplasm"/>
    <property type="evidence" value="ECO:0007669"/>
    <property type="project" value="TreeGrafter"/>
</dbReference>
<dbReference type="PANTHER" id="PTHR48100:SF1">
    <property type="entry name" value="HISTIDINE PHOSPHATASE FAMILY PROTEIN-RELATED"/>
    <property type="match status" value="1"/>
</dbReference>
<dbReference type="SMART" id="SM00855">
    <property type="entry name" value="PGAM"/>
    <property type="match status" value="1"/>
</dbReference>
<dbReference type="GO" id="GO:0006003">
    <property type="term" value="P:fructose 2,6-bisphosphate metabolic process"/>
    <property type="evidence" value="ECO:0007669"/>
    <property type="project" value="InterPro"/>
</dbReference>
<gene>
    <name evidence="3" type="ORF">KSF_053370</name>
</gene>
<feature type="active site" description="Proton donor/acceptor" evidence="1">
    <location>
        <position position="91"/>
    </location>
</feature>
<dbReference type="InterPro" id="IPR013078">
    <property type="entry name" value="His_Pase_superF_clade-1"/>
</dbReference>
<organism evidence="3 4">
    <name type="scientific">Reticulibacter mediterranei</name>
    <dbReference type="NCBI Taxonomy" id="2778369"/>
    <lineage>
        <taxon>Bacteria</taxon>
        <taxon>Bacillati</taxon>
        <taxon>Chloroflexota</taxon>
        <taxon>Ktedonobacteria</taxon>
        <taxon>Ktedonobacterales</taxon>
        <taxon>Reticulibacteraceae</taxon>
        <taxon>Reticulibacter</taxon>
    </lineage>
</organism>
<keyword evidence="4" id="KW-1185">Reference proteome</keyword>
<dbReference type="InterPro" id="IPR003094">
    <property type="entry name" value="6Pfruct_kin"/>
</dbReference>
<dbReference type="EMBL" id="BNJK01000001">
    <property type="protein sequence ID" value="GHO95289.1"/>
    <property type="molecule type" value="Genomic_DNA"/>
</dbReference>
<dbReference type="Proteomes" id="UP000597444">
    <property type="component" value="Unassembled WGS sequence"/>
</dbReference>
<feature type="binding site" evidence="2">
    <location>
        <position position="66"/>
    </location>
    <ligand>
        <name>substrate</name>
    </ligand>
</feature>
<dbReference type="GO" id="GO:0016791">
    <property type="term" value="F:phosphatase activity"/>
    <property type="evidence" value="ECO:0007669"/>
    <property type="project" value="TreeGrafter"/>
</dbReference>
<feature type="binding site" evidence="2">
    <location>
        <begin position="16"/>
        <end position="23"/>
    </location>
    <ligand>
        <name>substrate</name>
    </ligand>
</feature>
<dbReference type="InterPro" id="IPR050275">
    <property type="entry name" value="PGM_Phosphatase"/>
</dbReference>
<evidence type="ECO:0000313" key="4">
    <source>
        <dbReference type="Proteomes" id="UP000597444"/>
    </source>
</evidence>